<evidence type="ECO:0000313" key="2">
    <source>
        <dbReference type="Proteomes" id="UP000775213"/>
    </source>
</evidence>
<dbReference type="SUPFAM" id="SSF52058">
    <property type="entry name" value="L domain-like"/>
    <property type="match status" value="1"/>
</dbReference>
<reference evidence="1 2" key="1">
    <citation type="journal article" date="2021" name="Hortic Res">
        <title>Chromosome-scale assembly of the Dendrobium chrysotoxum genome enhances the understanding of orchid evolution.</title>
        <authorList>
            <person name="Zhang Y."/>
            <person name="Zhang G.Q."/>
            <person name="Zhang D."/>
            <person name="Liu X.D."/>
            <person name="Xu X.Y."/>
            <person name="Sun W.H."/>
            <person name="Yu X."/>
            <person name="Zhu X."/>
            <person name="Wang Z.W."/>
            <person name="Zhao X."/>
            <person name="Zhong W.Y."/>
            <person name="Chen H."/>
            <person name="Yin W.L."/>
            <person name="Huang T."/>
            <person name="Niu S.C."/>
            <person name="Liu Z.J."/>
        </authorList>
    </citation>
    <scope>NUCLEOTIDE SEQUENCE [LARGE SCALE GENOMIC DNA]</scope>
    <source>
        <strain evidence="1">Lindl</strain>
    </source>
</reference>
<accession>A0AAV7H4U9</accession>
<gene>
    <name evidence="1" type="ORF">IEQ34_007939</name>
</gene>
<dbReference type="Gene3D" id="3.80.10.10">
    <property type="entry name" value="Ribonuclease Inhibitor"/>
    <property type="match status" value="1"/>
</dbReference>
<dbReference type="Proteomes" id="UP000775213">
    <property type="component" value="Unassembled WGS sequence"/>
</dbReference>
<protein>
    <recommendedName>
        <fullName evidence="3">Disease resistance protein</fullName>
    </recommendedName>
</protein>
<dbReference type="AlphaFoldDB" id="A0AAV7H4U9"/>
<evidence type="ECO:0000313" key="1">
    <source>
        <dbReference type="EMBL" id="KAH0463357.1"/>
    </source>
</evidence>
<comment type="caution">
    <text evidence="1">The sequence shown here is derived from an EMBL/GenBank/DDBJ whole genome shotgun (WGS) entry which is preliminary data.</text>
</comment>
<sequence length="177" mass="20114">MGARSAIWMNNVNLIFILEKIKLTDCLERETLPPFGKLPFLKSLELCNMQKVKWLESKFNGNDKCRPFPMLEVLCIWGLKALEDWFEAGVAAEDGCLFPCLIELVLRSCLKLKELPSLPSKLKWLEIYKIGWMTLNFCSNSNPIPMESLSVFDCPNITSLPLADEIARLCSTKILGI</sequence>
<name>A0AAV7H4U9_DENCH</name>
<dbReference type="InterPro" id="IPR032675">
    <property type="entry name" value="LRR_dom_sf"/>
</dbReference>
<proteinExistence type="predicted"/>
<keyword evidence="2" id="KW-1185">Reference proteome</keyword>
<organism evidence="1 2">
    <name type="scientific">Dendrobium chrysotoxum</name>
    <name type="common">Orchid</name>
    <dbReference type="NCBI Taxonomy" id="161865"/>
    <lineage>
        <taxon>Eukaryota</taxon>
        <taxon>Viridiplantae</taxon>
        <taxon>Streptophyta</taxon>
        <taxon>Embryophyta</taxon>
        <taxon>Tracheophyta</taxon>
        <taxon>Spermatophyta</taxon>
        <taxon>Magnoliopsida</taxon>
        <taxon>Liliopsida</taxon>
        <taxon>Asparagales</taxon>
        <taxon>Orchidaceae</taxon>
        <taxon>Epidendroideae</taxon>
        <taxon>Malaxideae</taxon>
        <taxon>Dendrobiinae</taxon>
        <taxon>Dendrobium</taxon>
    </lineage>
</organism>
<dbReference type="EMBL" id="JAGFBR010000008">
    <property type="protein sequence ID" value="KAH0463357.1"/>
    <property type="molecule type" value="Genomic_DNA"/>
</dbReference>
<evidence type="ECO:0008006" key="3">
    <source>
        <dbReference type="Google" id="ProtNLM"/>
    </source>
</evidence>